<dbReference type="InterPro" id="IPR051357">
    <property type="entry name" value="H3K9_HMTase_SUVAR3-9"/>
</dbReference>
<organism evidence="5 6">
    <name type="scientific">Rosa chinensis</name>
    <name type="common">China rose</name>
    <dbReference type="NCBI Taxonomy" id="74649"/>
    <lineage>
        <taxon>Eukaryota</taxon>
        <taxon>Viridiplantae</taxon>
        <taxon>Streptophyta</taxon>
        <taxon>Embryophyta</taxon>
        <taxon>Tracheophyta</taxon>
        <taxon>Spermatophyta</taxon>
        <taxon>Magnoliopsida</taxon>
        <taxon>eudicotyledons</taxon>
        <taxon>Gunneridae</taxon>
        <taxon>Pentapetalae</taxon>
        <taxon>rosids</taxon>
        <taxon>fabids</taxon>
        <taxon>Rosales</taxon>
        <taxon>Rosaceae</taxon>
        <taxon>Rosoideae</taxon>
        <taxon>Rosoideae incertae sedis</taxon>
        <taxon>Rosa</taxon>
    </lineage>
</organism>
<evidence type="ECO:0000313" key="6">
    <source>
        <dbReference type="Proteomes" id="UP000238479"/>
    </source>
</evidence>
<dbReference type="PANTHER" id="PTHR45660:SF13">
    <property type="entry name" value="HISTONE-LYSINE N-METHYLTRANSFERASE SETMAR"/>
    <property type="match status" value="1"/>
</dbReference>
<comment type="subcellular location">
    <subcellularLocation>
        <location evidence="1">Chromosome</location>
        <location evidence="1">Centromere</location>
    </subcellularLocation>
    <subcellularLocation>
        <location evidence="2">Nucleus</location>
    </subcellularLocation>
</comment>
<dbReference type="Proteomes" id="UP000238479">
    <property type="component" value="Chromosome 3"/>
</dbReference>
<keyword evidence="2" id="KW-0539">Nucleus</keyword>
<dbReference type="OMA" id="PXPLEIM"/>
<dbReference type="AlphaFoldDB" id="A0A2P6RGZ6"/>
<protein>
    <submittedName>
        <fullName evidence="5">Putative histone-lysine N-methyltransferase</fullName>
        <ecNumber evidence="5">2.1.1.43</ecNumber>
    </submittedName>
</protein>
<keyword evidence="5" id="KW-0808">Transferase</keyword>
<dbReference type="SUPFAM" id="SSF88697">
    <property type="entry name" value="PUA domain-like"/>
    <property type="match status" value="1"/>
</dbReference>
<feature type="compositionally biased region" description="Polar residues" evidence="3">
    <location>
        <begin position="122"/>
        <end position="153"/>
    </location>
</feature>
<feature type="domain" description="YDG" evidence="4">
    <location>
        <begin position="284"/>
        <end position="305"/>
    </location>
</feature>
<evidence type="ECO:0000256" key="2">
    <source>
        <dbReference type="PROSITE-ProRule" id="PRU00358"/>
    </source>
</evidence>
<sequence length="305" mass="32963">MEHSLGQDSIPGFGSFDKSRVLDVRPLRRLVPVFPSASSNSSFSTPQGAASFVCASPAGPFPPGVSPFSPFFISSESHRPLEQNLQTPSSIPNENQPFGFSNSVSNAIPINSFRNPPPPSTAGVTPNQSTGTSNGGDTTPSRRITRSRVQPQPQRGVAEEDGFSESVVDAENTRKVGRPKGKFQSQKRTRGGQDINVALPDVDIDAIVDNVLTSYTNTLRQTDGNKESVGYALMCYDLLRRKISQIKEMKEGIPGVSRTGRSDLRAGTLFMNKGVRTNAQKRIGTVPGVEVGDIFFFRMELCLVG</sequence>
<keyword evidence="6" id="KW-1185">Reference proteome</keyword>
<evidence type="ECO:0000256" key="3">
    <source>
        <dbReference type="SAM" id="MobiDB-lite"/>
    </source>
</evidence>
<dbReference type="GO" id="GO:0003690">
    <property type="term" value="F:double-stranded DNA binding"/>
    <property type="evidence" value="ECO:0007669"/>
    <property type="project" value="TreeGrafter"/>
</dbReference>
<dbReference type="GO" id="GO:0042054">
    <property type="term" value="F:histone methyltransferase activity"/>
    <property type="evidence" value="ECO:0007669"/>
    <property type="project" value="TreeGrafter"/>
</dbReference>
<gene>
    <name evidence="5" type="ORF">RchiOBHm_Chr3g0494331</name>
</gene>
<dbReference type="Gramene" id="PRQ45687">
    <property type="protein sequence ID" value="PRQ45687"/>
    <property type="gene ID" value="RchiOBHm_Chr3g0494331"/>
</dbReference>
<dbReference type="GO" id="GO:0005634">
    <property type="term" value="C:nucleus"/>
    <property type="evidence" value="ECO:0007669"/>
    <property type="project" value="UniProtKB-SubCell"/>
</dbReference>
<dbReference type="PROSITE" id="PS51015">
    <property type="entry name" value="YDG"/>
    <property type="match status" value="1"/>
</dbReference>
<evidence type="ECO:0000313" key="5">
    <source>
        <dbReference type="EMBL" id="PRQ45687.1"/>
    </source>
</evidence>
<reference evidence="5 6" key="1">
    <citation type="journal article" date="2018" name="Nat. Genet.">
        <title>The Rosa genome provides new insights in the design of modern roses.</title>
        <authorList>
            <person name="Bendahmane M."/>
        </authorList>
    </citation>
    <scope>NUCLEOTIDE SEQUENCE [LARGE SCALE GENOMIC DNA]</scope>
    <source>
        <strain evidence="6">cv. Old Blush</strain>
    </source>
</reference>
<evidence type="ECO:0000256" key="1">
    <source>
        <dbReference type="ARBA" id="ARBA00004584"/>
    </source>
</evidence>
<dbReference type="EC" id="2.1.1.43" evidence="5"/>
<feature type="compositionally biased region" description="Polar residues" evidence="3">
    <location>
        <begin position="83"/>
        <end position="114"/>
    </location>
</feature>
<dbReference type="EMBL" id="PDCK01000041">
    <property type="protein sequence ID" value="PRQ45687.1"/>
    <property type="molecule type" value="Genomic_DNA"/>
</dbReference>
<name>A0A2P6RGZ6_ROSCH</name>
<dbReference type="STRING" id="74649.A0A2P6RGZ6"/>
<dbReference type="GO" id="GO:0032259">
    <property type="term" value="P:methylation"/>
    <property type="evidence" value="ECO:0007669"/>
    <property type="project" value="UniProtKB-KW"/>
</dbReference>
<dbReference type="GO" id="GO:0000775">
    <property type="term" value="C:chromosome, centromeric region"/>
    <property type="evidence" value="ECO:0007669"/>
    <property type="project" value="UniProtKB-SubCell"/>
</dbReference>
<comment type="caution">
    <text evidence="5">The sequence shown here is derived from an EMBL/GenBank/DDBJ whole genome shotgun (WGS) entry which is preliminary data.</text>
</comment>
<accession>A0A2P6RGZ6</accession>
<dbReference type="InterPro" id="IPR003105">
    <property type="entry name" value="SRA_YDG"/>
</dbReference>
<feature type="region of interest" description="Disordered" evidence="3">
    <location>
        <begin position="79"/>
        <end position="168"/>
    </location>
</feature>
<dbReference type="PANTHER" id="PTHR45660">
    <property type="entry name" value="HISTONE-LYSINE N-METHYLTRANSFERASE SETMAR"/>
    <property type="match status" value="1"/>
</dbReference>
<dbReference type="InterPro" id="IPR015947">
    <property type="entry name" value="PUA-like_sf"/>
</dbReference>
<proteinExistence type="predicted"/>
<evidence type="ECO:0000259" key="4">
    <source>
        <dbReference type="PROSITE" id="PS51015"/>
    </source>
</evidence>
<keyword evidence="5" id="KW-0489">Methyltransferase</keyword>